<dbReference type="OrthoDB" id="433457at2759"/>
<feature type="domain" description="RSE1/DDB1/CPSF1 first beta-propeller" evidence="5">
    <location>
        <begin position="43"/>
        <end position="371"/>
    </location>
</feature>
<evidence type="ECO:0000256" key="2">
    <source>
        <dbReference type="ARBA" id="ARBA00007453"/>
    </source>
</evidence>
<dbReference type="InterPro" id="IPR036322">
    <property type="entry name" value="WD40_repeat_dom_sf"/>
</dbReference>
<protein>
    <submittedName>
        <fullName evidence="9">DNA damage-binding protein 1</fullName>
    </submittedName>
</protein>
<reference evidence="7 8" key="2">
    <citation type="submission" date="2018-08" db="EMBL/GenBank/DDBJ databases">
        <authorList>
            <person name="Laetsch R D."/>
            <person name="Stevens L."/>
            <person name="Kumar S."/>
            <person name="Blaxter L. M."/>
        </authorList>
    </citation>
    <scope>NUCLEOTIDE SEQUENCE [LARGE SCALE GENOMIC DNA]</scope>
</reference>
<feature type="domain" description="RSE1/DDB1/CPSF1 second beta-propeller" evidence="6">
    <location>
        <begin position="426"/>
        <end position="746"/>
    </location>
</feature>
<dbReference type="GO" id="GO:0005634">
    <property type="term" value="C:nucleus"/>
    <property type="evidence" value="ECO:0007669"/>
    <property type="project" value="UniProtKB-SubCell"/>
</dbReference>
<dbReference type="STRING" id="42157.A0A182DXW6"/>
<gene>
    <name evidence="7" type="ORF">NOO_LOCUS502</name>
</gene>
<comment type="similarity">
    <text evidence="2">Belongs to the DDB1 family.</text>
</comment>
<keyword evidence="8" id="KW-1185">Reference proteome</keyword>
<dbReference type="InterPro" id="IPR050358">
    <property type="entry name" value="RSE1/DDB1/CFT1"/>
</dbReference>
<dbReference type="InterPro" id="IPR058543">
    <property type="entry name" value="Beta-prop_RSE1/DDB1/CPSF1_2nd"/>
</dbReference>
<evidence type="ECO:0000256" key="1">
    <source>
        <dbReference type="ARBA" id="ARBA00004123"/>
    </source>
</evidence>
<evidence type="ECO:0000256" key="3">
    <source>
        <dbReference type="ARBA" id="ARBA00023242"/>
    </source>
</evidence>
<dbReference type="FunFam" id="2.130.10.10:FF:000070">
    <property type="entry name" value="DNA damage-binding protein 1"/>
    <property type="match status" value="1"/>
</dbReference>
<evidence type="ECO:0000313" key="7">
    <source>
        <dbReference type="EMBL" id="VDK62273.1"/>
    </source>
</evidence>
<dbReference type="Pfam" id="PF03178">
    <property type="entry name" value="CPSF_A"/>
    <property type="match status" value="1"/>
</dbReference>
<sequence length="1187" mass="131959">MDCIKSPHDSAIRLDEQFDCPSLSGRNPEMALNYIVTAYKPTVVTHALVGSFIVPTELNLVLAKTNRVELFLVTPEGLKPHRECPVFGRIATIKLFRAPGEDVDSLLILTAKYHLAIIRWTTTSELRTRASGHIVDRVGRPSETGMIATVHSSGLMVFRLYDGLLKVVQWNEGKDLRGFNVRCDDLYIIDITFMSDPDRPTLAYIYQDDNGRHIKVVTLNIDDKELSSPLWKHDNLEGEASMVISVPEPVGGCLVAGPDAISYHKGGDDALRYAGVPGSRLHNTHPHCYAPVDRDGQRYLVADLAGNLYMLLLELGRDHEDDNLAIIVRDMKVESLGETCIAECMCYLDNGVCFIGSRFGDSQLIRLSTEPRADGTGYISLLDSYTNLAPIRDMTIMRCNGQQQILTCSGAYKDGTIRIIRNGIGIEELASVELKGIKNMFTLRTHNHEFDNYLILSFDSETHTLLINGEELEDTQIAGFAIEGATLWAGCLFHSKTILQVTHGEVILIDGSNIQVWKAPKWITLVAVNEITGMNLLLVLDLSLCCQLVVACGALLVYLEADPAGIKVITELECEFEISCIDITPIGNDAVRSEICAVGYWTDLSVALRTLPQLLEVVREKIAGDMLSRSIMLSPMEGHVYLLVALGDGTVHYFQIDMKTGALLDPKKATLGTQPIHLRKFRSRCSPIHNIFVCSDRPAVIYSSNQKLLFSNVNLRMVSIMTPLHAEAYPDALVLTDGHSLVIGRIDDIQKLHIRTVPLGESPSRIAYQSETNTIAVTVERLEFVDAMGKHHFGQCASKNAMETSSSRLSSMRREPTPECLAEEMEVSSVLLLDSNTFEILHSHELEGSEMAMSLASCQLGNDSQPYFVVGTAVIMSDETESKMGRILMFQASEGPERMRLVYEKEIKGAAYSIQSMDGKLVVAVNSCVRLFEWTADKELRLECSDFDNVTALYLKTKNDLILVGDLMRSLSLLSYKSMESTFEKVARDFMTNWMSACEIIDSDNFLGAENSFNLFTVIKDSFTVFKEEGTRLQELGLFYLGEMVNVFCHGSLTATQVDVAPLYHSSILYGTSDGGIGVIVQMPPILYTFLQDVQKRLAEYTENCMRISHTQYRTFETEKRSEPPNGFIDGDLIESFLDMGKDSVGQIIKGLKMPLLSNLSAFETTELVDATAEDVLKLVEDLSRIH</sequence>
<dbReference type="InterPro" id="IPR004871">
    <property type="entry name" value="RSE1/DDB1/CPSF1_C"/>
</dbReference>
<dbReference type="EMBL" id="UYRW01000048">
    <property type="protein sequence ID" value="VDK62273.1"/>
    <property type="molecule type" value="Genomic_DNA"/>
</dbReference>
<dbReference type="AlphaFoldDB" id="A0A182DXW6"/>
<dbReference type="InterPro" id="IPR015943">
    <property type="entry name" value="WD40/YVTN_repeat-like_dom_sf"/>
</dbReference>
<proteinExistence type="inferred from homology"/>
<evidence type="ECO:0000313" key="9">
    <source>
        <dbReference type="WBParaSite" id="nOo.2.0.1.t00502-RA"/>
    </source>
</evidence>
<evidence type="ECO:0000259" key="6">
    <source>
        <dbReference type="Pfam" id="PF23726"/>
    </source>
</evidence>
<accession>A0A182DXW6</accession>
<name>A0A182DXW6_ONCOC</name>
<keyword evidence="3" id="KW-0539">Nucleus</keyword>
<comment type="subcellular location">
    <subcellularLocation>
        <location evidence="1">Nucleus</location>
    </subcellularLocation>
</comment>
<dbReference type="Proteomes" id="UP000271087">
    <property type="component" value="Unassembled WGS sequence"/>
</dbReference>
<dbReference type="Gene3D" id="1.10.150.910">
    <property type="match status" value="1"/>
</dbReference>
<dbReference type="SUPFAM" id="SSF50978">
    <property type="entry name" value="WD40 repeat-like"/>
    <property type="match status" value="2"/>
</dbReference>
<evidence type="ECO:0000259" key="4">
    <source>
        <dbReference type="Pfam" id="PF03178"/>
    </source>
</evidence>
<dbReference type="GO" id="GO:0003676">
    <property type="term" value="F:nucleic acid binding"/>
    <property type="evidence" value="ECO:0007669"/>
    <property type="project" value="InterPro"/>
</dbReference>
<organism evidence="9">
    <name type="scientific">Onchocerca ochengi</name>
    <name type="common">Filarial nematode worm</name>
    <dbReference type="NCBI Taxonomy" id="42157"/>
    <lineage>
        <taxon>Eukaryota</taxon>
        <taxon>Metazoa</taxon>
        <taxon>Ecdysozoa</taxon>
        <taxon>Nematoda</taxon>
        <taxon>Chromadorea</taxon>
        <taxon>Rhabditida</taxon>
        <taxon>Spirurina</taxon>
        <taxon>Spiruromorpha</taxon>
        <taxon>Filarioidea</taxon>
        <taxon>Onchocercidae</taxon>
        <taxon>Onchocerca</taxon>
    </lineage>
</organism>
<reference evidence="9" key="1">
    <citation type="submission" date="2016-06" db="UniProtKB">
        <authorList>
            <consortium name="WormBaseParasite"/>
        </authorList>
    </citation>
    <scope>IDENTIFICATION</scope>
</reference>
<dbReference type="PANTHER" id="PTHR10644">
    <property type="entry name" value="DNA REPAIR/RNA PROCESSING CPSF FAMILY"/>
    <property type="match status" value="1"/>
</dbReference>
<dbReference type="WBParaSite" id="nOo.2.0.1.t00502-RA">
    <property type="protein sequence ID" value="nOo.2.0.1.t00502-RA"/>
    <property type="gene ID" value="nOo.2.0.1.g00502"/>
</dbReference>
<dbReference type="Gene3D" id="2.130.10.10">
    <property type="entry name" value="YVTN repeat-like/Quinoprotein amine dehydrogenase"/>
    <property type="match status" value="3"/>
</dbReference>
<feature type="domain" description="RSE1/DDB1/CPSF1 C-terminal" evidence="4">
    <location>
        <begin position="828"/>
        <end position="1139"/>
    </location>
</feature>
<evidence type="ECO:0000259" key="5">
    <source>
        <dbReference type="Pfam" id="PF10433"/>
    </source>
</evidence>
<dbReference type="Pfam" id="PF10433">
    <property type="entry name" value="Beta-prop_RSE1_1st"/>
    <property type="match status" value="1"/>
</dbReference>
<evidence type="ECO:0000313" key="8">
    <source>
        <dbReference type="Proteomes" id="UP000271087"/>
    </source>
</evidence>
<dbReference type="InterPro" id="IPR018846">
    <property type="entry name" value="Beta-prop_RSE1/DDB1/CPSF1_1st"/>
</dbReference>
<dbReference type="Pfam" id="PF23726">
    <property type="entry name" value="Beta-prop_RSE1_2nd"/>
    <property type="match status" value="1"/>
</dbReference>